<comment type="caution">
    <text evidence="2">The sequence shown here is derived from an EMBL/GenBank/DDBJ whole genome shotgun (WGS) entry which is preliminary data.</text>
</comment>
<gene>
    <name evidence="2" type="ORF">B2J93_5794</name>
</gene>
<feature type="compositionally biased region" description="Polar residues" evidence="1">
    <location>
        <begin position="145"/>
        <end position="156"/>
    </location>
</feature>
<sequence>MAGNKPPDGLSFSAEPDDVQTLHRSIFLPFTGFTRDPPPIRARKEKVQTIVKNVEAQQAAVRGNMVSLALQKSAELRSKAEAELGHLDEWLEDEEERTAREEEQEELVQFLRFPAREGAERQDYETKAREKGEIRPAGRERRATNGETSTSGTVTTRRPRSAPKELASALRDLIDATTHELEAYDALSASTLSPYTESLSRRASRDGESPTDREPRVRFSMPPHRPLLSTTAPGTTPLTHPPAIPGILKRKALGVHSPGNATSPVDLVRRMANGMPVAGMTGTKAAEPERTVESIEDLARRA</sequence>
<feature type="region of interest" description="Disordered" evidence="1">
    <location>
        <begin position="278"/>
        <end position="302"/>
    </location>
</feature>
<dbReference type="OrthoDB" id="3541874at2759"/>
<feature type="region of interest" description="Disordered" evidence="1">
    <location>
        <begin position="194"/>
        <end position="240"/>
    </location>
</feature>
<feature type="compositionally biased region" description="Basic and acidic residues" evidence="1">
    <location>
        <begin position="286"/>
        <end position="302"/>
    </location>
</feature>
<dbReference type="AlphaFoldDB" id="A0A218YTJ2"/>
<reference evidence="2 3" key="1">
    <citation type="submission" date="2017-04" db="EMBL/GenBank/DDBJ databases">
        <title>Draft genome sequence of Marssonina coronaria NL1: causal agent of apple blotch.</title>
        <authorList>
            <person name="Cheng Q."/>
        </authorList>
    </citation>
    <scope>NUCLEOTIDE SEQUENCE [LARGE SCALE GENOMIC DNA]</scope>
    <source>
        <strain evidence="2 3">NL1</strain>
    </source>
</reference>
<feature type="compositionally biased region" description="Polar residues" evidence="1">
    <location>
        <begin position="228"/>
        <end position="238"/>
    </location>
</feature>
<name>A0A218YTJ2_9HELO</name>
<dbReference type="InParanoid" id="A0A218YTJ2"/>
<feature type="region of interest" description="Disordered" evidence="1">
    <location>
        <begin position="119"/>
        <end position="165"/>
    </location>
</feature>
<keyword evidence="3" id="KW-1185">Reference proteome</keyword>
<dbReference type="EMBL" id="MZNU01000384">
    <property type="protein sequence ID" value="OWO98637.1"/>
    <property type="molecule type" value="Genomic_DNA"/>
</dbReference>
<protein>
    <submittedName>
        <fullName evidence="2">Uncharacterized protein</fullName>
    </submittedName>
</protein>
<evidence type="ECO:0000313" key="3">
    <source>
        <dbReference type="Proteomes" id="UP000242519"/>
    </source>
</evidence>
<accession>A0A218YTJ2</accession>
<dbReference type="Proteomes" id="UP000242519">
    <property type="component" value="Unassembled WGS sequence"/>
</dbReference>
<feature type="compositionally biased region" description="Basic and acidic residues" evidence="1">
    <location>
        <begin position="199"/>
        <end position="217"/>
    </location>
</feature>
<feature type="compositionally biased region" description="Basic and acidic residues" evidence="1">
    <location>
        <begin position="119"/>
        <end position="144"/>
    </location>
</feature>
<proteinExistence type="predicted"/>
<organism evidence="2 3">
    <name type="scientific">Diplocarpon coronariae</name>
    <dbReference type="NCBI Taxonomy" id="2795749"/>
    <lineage>
        <taxon>Eukaryota</taxon>
        <taxon>Fungi</taxon>
        <taxon>Dikarya</taxon>
        <taxon>Ascomycota</taxon>
        <taxon>Pezizomycotina</taxon>
        <taxon>Leotiomycetes</taxon>
        <taxon>Helotiales</taxon>
        <taxon>Drepanopezizaceae</taxon>
        <taxon>Diplocarpon</taxon>
    </lineage>
</organism>
<evidence type="ECO:0000256" key="1">
    <source>
        <dbReference type="SAM" id="MobiDB-lite"/>
    </source>
</evidence>
<evidence type="ECO:0000313" key="2">
    <source>
        <dbReference type="EMBL" id="OWO98637.1"/>
    </source>
</evidence>